<evidence type="ECO:0000256" key="1">
    <source>
        <dbReference type="SAM" id="MobiDB-lite"/>
    </source>
</evidence>
<feature type="region of interest" description="Disordered" evidence="1">
    <location>
        <begin position="153"/>
        <end position="223"/>
    </location>
</feature>
<dbReference type="InterPro" id="IPR021735">
    <property type="entry name" value="DUF3306"/>
</dbReference>
<gene>
    <name evidence="2" type="ORF">JI739_07130</name>
</gene>
<comment type="caution">
    <text evidence="2">The sequence shown here is derived from an EMBL/GenBank/DDBJ whole genome shotgun (WGS) entry which is preliminary data.</text>
</comment>
<name>A0A936ZH26_9BURK</name>
<sequence>MPDGFLGRWSRRKLDVKEGRAPEPEPPPTAPPEPLQARAIPEAPAGPLAPAPAAPAGSPESPAEAPPPPSLEDVRALTPEADFSRFMASDVTPEVRNAAVKKLFEDPHFNVMDGLDVYIDDYGKPDPLPESMLRNLASAEFLGLFREDPAAQVADAATREAADTAEGATVPESQAPENRQPEGDPAADSGDAVPERPSQDADPDLRLQQDHAAGPRGPGQGPA</sequence>
<reference evidence="2" key="1">
    <citation type="submission" date="2021-01" db="EMBL/GenBank/DDBJ databases">
        <title>Ramlibacter sp. strain AW1 16S ribosomal RNA gene Genome sequencing and assembly.</title>
        <authorList>
            <person name="Kang M."/>
        </authorList>
    </citation>
    <scope>NUCLEOTIDE SEQUENCE</scope>
    <source>
        <strain evidence="2">AW1</strain>
    </source>
</reference>
<feature type="region of interest" description="Disordered" evidence="1">
    <location>
        <begin position="1"/>
        <end position="74"/>
    </location>
</feature>
<evidence type="ECO:0000313" key="3">
    <source>
        <dbReference type="Proteomes" id="UP000613011"/>
    </source>
</evidence>
<dbReference type="Proteomes" id="UP000613011">
    <property type="component" value="Unassembled WGS sequence"/>
</dbReference>
<organism evidence="2 3">
    <name type="scientific">Ramlibacter aurantiacus</name>
    <dbReference type="NCBI Taxonomy" id="2801330"/>
    <lineage>
        <taxon>Bacteria</taxon>
        <taxon>Pseudomonadati</taxon>
        <taxon>Pseudomonadota</taxon>
        <taxon>Betaproteobacteria</taxon>
        <taxon>Burkholderiales</taxon>
        <taxon>Comamonadaceae</taxon>
        <taxon>Ramlibacter</taxon>
    </lineage>
</organism>
<feature type="compositionally biased region" description="Basic and acidic residues" evidence="1">
    <location>
        <begin position="12"/>
        <end position="23"/>
    </location>
</feature>
<dbReference type="RefSeq" id="WP_201683107.1">
    <property type="nucleotide sequence ID" value="NZ_JAEQNA010000001.1"/>
</dbReference>
<dbReference type="EMBL" id="JAEQNA010000001">
    <property type="protein sequence ID" value="MBL0420118.1"/>
    <property type="molecule type" value="Genomic_DNA"/>
</dbReference>
<dbReference type="Pfam" id="PF11748">
    <property type="entry name" value="DUF3306"/>
    <property type="match status" value="1"/>
</dbReference>
<accession>A0A936ZH26</accession>
<feature type="compositionally biased region" description="Basic and acidic residues" evidence="1">
    <location>
        <begin position="193"/>
        <end position="209"/>
    </location>
</feature>
<dbReference type="AlphaFoldDB" id="A0A936ZH26"/>
<keyword evidence="3" id="KW-1185">Reference proteome</keyword>
<evidence type="ECO:0000313" key="2">
    <source>
        <dbReference type="EMBL" id="MBL0420118.1"/>
    </source>
</evidence>
<protein>
    <submittedName>
        <fullName evidence="2">DUF3306 domain-containing protein</fullName>
    </submittedName>
</protein>
<feature type="compositionally biased region" description="Low complexity" evidence="1">
    <location>
        <begin position="54"/>
        <end position="63"/>
    </location>
</feature>
<feature type="compositionally biased region" description="Pro residues" evidence="1">
    <location>
        <begin position="24"/>
        <end position="34"/>
    </location>
</feature>
<proteinExistence type="predicted"/>